<keyword evidence="2" id="KW-0547">Nucleotide-binding</keyword>
<evidence type="ECO:0000256" key="4">
    <source>
        <dbReference type="ARBA" id="ARBA00022840"/>
    </source>
</evidence>
<dbReference type="SUPFAM" id="SSF53150">
    <property type="entry name" value="DNA repair protein MutS, domain II"/>
    <property type="match status" value="1"/>
</dbReference>
<feature type="compositionally biased region" description="Basic residues" evidence="8">
    <location>
        <begin position="101"/>
        <end position="111"/>
    </location>
</feature>
<feature type="coiled-coil region" evidence="7">
    <location>
        <begin position="645"/>
        <end position="672"/>
    </location>
</feature>
<dbReference type="InterPro" id="IPR007860">
    <property type="entry name" value="DNA_mmatch_repair_MutS_con_dom"/>
</dbReference>
<keyword evidence="4" id="KW-0067">ATP-binding</keyword>
<keyword evidence="11" id="KW-1185">Reference proteome</keyword>
<dbReference type="Pfam" id="PF05192">
    <property type="entry name" value="MutS_III"/>
    <property type="match status" value="1"/>
</dbReference>
<evidence type="ECO:0000256" key="6">
    <source>
        <dbReference type="ARBA" id="ARBA00023204"/>
    </source>
</evidence>
<feature type="region of interest" description="Disordered" evidence="8">
    <location>
        <begin position="57"/>
        <end position="125"/>
    </location>
</feature>
<dbReference type="SUPFAM" id="SSF48334">
    <property type="entry name" value="DNA repair protein MutS, domain III"/>
    <property type="match status" value="1"/>
</dbReference>
<dbReference type="EMBL" id="JANAWD010000229">
    <property type="protein sequence ID" value="KAJ3483419.1"/>
    <property type="molecule type" value="Genomic_DNA"/>
</dbReference>
<dbReference type="Pfam" id="PF05188">
    <property type="entry name" value="MutS_II"/>
    <property type="match status" value="1"/>
</dbReference>
<dbReference type="SMART" id="SM00534">
    <property type="entry name" value="MUTSac"/>
    <property type="match status" value="1"/>
</dbReference>
<proteinExistence type="inferred from homology"/>
<gene>
    <name evidence="10" type="ORF">NLI96_g6321</name>
</gene>
<feature type="compositionally biased region" description="Low complexity" evidence="8">
    <location>
        <begin position="345"/>
        <end position="358"/>
    </location>
</feature>
<feature type="domain" description="DNA mismatch repair proteins mutS family" evidence="9">
    <location>
        <begin position="811"/>
        <end position="827"/>
    </location>
</feature>
<evidence type="ECO:0000256" key="8">
    <source>
        <dbReference type="SAM" id="MobiDB-lite"/>
    </source>
</evidence>
<evidence type="ECO:0000256" key="3">
    <source>
        <dbReference type="ARBA" id="ARBA00022763"/>
    </source>
</evidence>
<dbReference type="PANTHER" id="PTHR11361:SF34">
    <property type="entry name" value="DNA MISMATCH REPAIR PROTEIN MSH1, MITOCHONDRIAL"/>
    <property type="match status" value="1"/>
</dbReference>
<protein>
    <recommendedName>
        <fullName evidence="9">DNA mismatch repair proteins mutS family domain-containing protein</fullName>
    </recommendedName>
</protein>
<evidence type="ECO:0000256" key="5">
    <source>
        <dbReference type="ARBA" id="ARBA00023125"/>
    </source>
</evidence>
<dbReference type="AlphaFoldDB" id="A0AAD5V151"/>
<dbReference type="GO" id="GO:0005739">
    <property type="term" value="C:mitochondrion"/>
    <property type="evidence" value="ECO:0007669"/>
    <property type="project" value="TreeGrafter"/>
</dbReference>
<keyword evidence="5" id="KW-0238">DNA-binding</keyword>
<sequence>MFRHPLRSFLPAIAIVVSIFSFAQLLGGTRLRGLSNEVAADLAARAAAAVVEEPEVPEPIVKPKRTRTRKTTTETATAAQDTSPTIPAEGSVPAEETSTKPKAKRTRKPKAVKKEEDEIDASQQSRSPLAAEILGNLARFPHCILLTRVGQFYESYFDQAAEVAKLLNIKLASKSWGGKRVLMCGFPIMHLNKYLDILVKQNKRFVAICDEFMRNPTLGPKGGFDRRVSRVVTPGTLIDEPFLNAYENNYLVAVASPKDEPGSIPDGEPSSKLGLAWIDVSTGDFFTKGTTLDELRDELVRIGPKEVVLDRSLQPLEQHPIRQVISDESLFVSYIEIADTVDIEPPSQDPSTQQPSDDLISKPESPRPESLVQPLEASEFSAVQLLAAFMHAHLLEHMPTLISPNREVDSGRMQIDAHTLRALEIRESMREGGTAGTLLSVVKRTITTSGTRLLTRWLCSPSTSVNEINTRQSLVAFFKQRSHLRADLVQQLGNVEDTTRIIQKFLSGRGDASDLLAVCSTIGVWASITSRIQIEKEAEIQRREVLGDDWTSLNMLLTGMCDLRSLADSINRALVQGDAAYASTADVPSSGIREGTTDISDSDMDTLLSSSQNPARHVASSTRQEWSQLGTRILDVTTAIYIEEREAFEALRNQVKSQANDLRKNARILDELDVTLAFANLAEELNFCRPVLREDTSYAVVDGRHPTVELGLLTAGRTFIPNSITFTQNEPLHIITGPNMAGKSTLLRQTALISILAQTGSFVPADSAEIGIVDRVFSRIGAKDDLFRDRSTFMVEMLETAEILRRATPKSLVIMDEVGRGTTVDDGLAIAFATVHHLLSVNKCRALFATHFHEIADLLGYTDDHKGRGEFSGISFFCTSVDEMEDGYFSYSHRLTPGINRDSHGLKVAQLAGMPTPVLSIATAAMSHLKAMKNGERGERQNLQAIGQMLASQQHP</sequence>
<dbReference type="Gene3D" id="1.10.1420.10">
    <property type="match status" value="1"/>
</dbReference>
<dbReference type="SUPFAM" id="SSF52540">
    <property type="entry name" value="P-loop containing nucleoside triphosphate hydrolases"/>
    <property type="match status" value="1"/>
</dbReference>
<keyword evidence="3" id="KW-0227">DNA damage</keyword>
<dbReference type="InterPro" id="IPR036187">
    <property type="entry name" value="DNA_mismatch_repair_MutS_sf"/>
</dbReference>
<dbReference type="InterPro" id="IPR016151">
    <property type="entry name" value="DNA_mismatch_repair_MutS_N"/>
</dbReference>
<dbReference type="GO" id="GO:0043504">
    <property type="term" value="P:mitochondrial DNA repair"/>
    <property type="evidence" value="ECO:0007669"/>
    <property type="project" value="TreeGrafter"/>
</dbReference>
<dbReference type="InterPro" id="IPR027417">
    <property type="entry name" value="P-loop_NTPase"/>
</dbReference>
<dbReference type="InterPro" id="IPR036678">
    <property type="entry name" value="MutS_con_dom_sf"/>
</dbReference>
<comment type="similarity">
    <text evidence="1">Belongs to the DNA mismatch repair MutS family.</text>
</comment>
<dbReference type="InterPro" id="IPR007696">
    <property type="entry name" value="DNA_mismatch_repair_MutS_core"/>
</dbReference>
<dbReference type="SMART" id="SM00533">
    <property type="entry name" value="MUTSd"/>
    <property type="match status" value="1"/>
</dbReference>
<dbReference type="Pfam" id="PF00488">
    <property type="entry name" value="MutS_V"/>
    <property type="match status" value="1"/>
</dbReference>
<dbReference type="SUPFAM" id="SSF55271">
    <property type="entry name" value="DNA repair protein MutS, domain I"/>
    <property type="match status" value="1"/>
</dbReference>
<dbReference type="PIRSF" id="PIRSF037677">
    <property type="entry name" value="DNA_mis_repair_Msh6"/>
    <property type="match status" value="1"/>
</dbReference>
<evidence type="ECO:0000256" key="7">
    <source>
        <dbReference type="SAM" id="Coils"/>
    </source>
</evidence>
<keyword evidence="7" id="KW-0175">Coiled coil</keyword>
<dbReference type="Pfam" id="PF01624">
    <property type="entry name" value="MutS_I"/>
    <property type="match status" value="1"/>
</dbReference>
<dbReference type="GO" id="GO:0006298">
    <property type="term" value="P:mismatch repair"/>
    <property type="evidence" value="ECO:0007669"/>
    <property type="project" value="InterPro"/>
</dbReference>
<keyword evidence="6" id="KW-0234">DNA repair</keyword>
<accession>A0AAD5V151</accession>
<dbReference type="PROSITE" id="PS00486">
    <property type="entry name" value="DNA_MISMATCH_REPAIR_2"/>
    <property type="match status" value="1"/>
</dbReference>
<evidence type="ECO:0000256" key="1">
    <source>
        <dbReference type="ARBA" id="ARBA00006271"/>
    </source>
</evidence>
<feature type="region of interest" description="Disordered" evidence="8">
    <location>
        <begin position="342"/>
        <end position="373"/>
    </location>
</feature>
<dbReference type="PANTHER" id="PTHR11361">
    <property type="entry name" value="DNA MISMATCH REPAIR PROTEIN MUTS FAMILY MEMBER"/>
    <property type="match status" value="1"/>
</dbReference>
<name>A0AAD5V151_9APHY</name>
<evidence type="ECO:0000313" key="10">
    <source>
        <dbReference type="EMBL" id="KAJ3483419.1"/>
    </source>
</evidence>
<dbReference type="GO" id="GO:0140664">
    <property type="term" value="F:ATP-dependent DNA damage sensor activity"/>
    <property type="evidence" value="ECO:0007669"/>
    <property type="project" value="InterPro"/>
</dbReference>
<dbReference type="InterPro" id="IPR007695">
    <property type="entry name" value="DNA_mismatch_repair_MutS-lik_N"/>
</dbReference>
<dbReference type="GO" id="GO:0005634">
    <property type="term" value="C:nucleus"/>
    <property type="evidence" value="ECO:0007669"/>
    <property type="project" value="TreeGrafter"/>
</dbReference>
<dbReference type="Proteomes" id="UP001212997">
    <property type="component" value="Unassembled WGS sequence"/>
</dbReference>
<dbReference type="GO" id="GO:0005524">
    <property type="term" value="F:ATP binding"/>
    <property type="evidence" value="ECO:0007669"/>
    <property type="project" value="UniProtKB-KW"/>
</dbReference>
<dbReference type="GO" id="GO:0030983">
    <property type="term" value="F:mismatched DNA binding"/>
    <property type="evidence" value="ECO:0007669"/>
    <property type="project" value="InterPro"/>
</dbReference>
<dbReference type="InterPro" id="IPR000432">
    <property type="entry name" value="DNA_mismatch_repair_MutS_C"/>
</dbReference>
<evidence type="ECO:0000256" key="2">
    <source>
        <dbReference type="ARBA" id="ARBA00022741"/>
    </source>
</evidence>
<dbReference type="Gene3D" id="3.40.1170.10">
    <property type="entry name" value="DNA repair protein MutS, domain I"/>
    <property type="match status" value="1"/>
</dbReference>
<dbReference type="InterPro" id="IPR045076">
    <property type="entry name" value="MutS"/>
</dbReference>
<reference evidence="10" key="1">
    <citation type="submission" date="2022-07" db="EMBL/GenBank/DDBJ databases">
        <title>Genome Sequence of Physisporinus lineatus.</title>
        <authorList>
            <person name="Buettner E."/>
        </authorList>
    </citation>
    <scope>NUCLEOTIDE SEQUENCE</scope>
    <source>
        <strain evidence="10">VT162</strain>
    </source>
</reference>
<comment type="caution">
    <text evidence="10">The sequence shown here is derived from an EMBL/GenBank/DDBJ whole genome shotgun (WGS) entry which is preliminary data.</text>
</comment>
<evidence type="ECO:0000313" key="11">
    <source>
        <dbReference type="Proteomes" id="UP001212997"/>
    </source>
</evidence>
<dbReference type="InterPro" id="IPR017261">
    <property type="entry name" value="DNA_mismatch_repair_MutS/MSH"/>
</dbReference>
<organism evidence="10 11">
    <name type="scientific">Meripilus lineatus</name>
    <dbReference type="NCBI Taxonomy" id="2056292"/>
    <lineage>
        <taxon>Eukaryota</taxon>
        <taxon>Fungi</taxon>
        <taxon>Dikarya</taxon>
        <taxon>Basidiomycota</taxon>
        <taxon>Agaricomycotina</taxon>
        <taxon>Agaricomycetes</taxon>
        <taxon>Polyporales</taxon>
        <taxon>Meripilaceae</taxon>
        <taxon>Meripilus</taxon>
    </lineage>
</organism>
<dbReference type="Gene3D" id="3.40.50.300">
    <property type="entry name" value="P-loop containing nucleotide triphosphate hydrolases"/>
    <property type="match status" value="1"/>
</dbReference>
<evidence type="ECO:0000259" key="9">
    <source>
        <dbReference type="PROSITE" id="PS00486"/>
    </source>
</evidence>
<dbReference type="FunFam" id="3.40.50.300:FF:001238">
    <property type="entry name" value="DNA mismatch repair protein"/>
    <property type="match status" value="1"/>
</dbReference>